<evidence type="ECO:0000259" key="2">
    <source>
        <dbReference type="Pfam" id="PF14475"/>
    </source>
</evidence>
<reference evidence="3 4" key="1">
    <citation type="journal article" date="2004" name="Nature">
        <title>Genome evolution in yeasts.</title>
        <authorList>
            <consortium name="Genolevures"/>
            <person name="Dujon B."/>
            <person name="Sherman D."/>
            <person name="Fischer G."/>
            <person name="Durrens P."/>
            <person name="Casaregola S."/>
            <person name="Lafontaine I."/>
            <person name="de Montigny J."/>
            <person name="Marck C."/>
            <person name="Neuveglise C."/>
            <person name="Talla E."/>
            <person name="Goffard N."/>
            <person name="Frangeul L."/>
            <person name="Aigle M."/>
            <person name="Anthouard V."/>
            <person name="Babour A."/>
            <person name="Barbe V."/>
            <person name="Barnay S."/>
            <person name="Blanchin S."/>
            <person name="Beckerich J.M."/>
            <person name="Beyne E."/>
            <person name="Bleykasten C."/>
            <person name="Boisrame A."/>
            <person name="Boyer J."/>
            <person name="Cattolico L."/>
            <person name="Confanioleri F."/>
            <person name="de Daruvar A."/>
            <person name="Despons L."/>
            <person name="Fabre E."/>
            <person name="Fairhead C."/>
            <person name="Ferry-Dumazet H."/>
            <person name="Groppi A."/>
            <person name="Hantraye F."/>
            <person name="Hennequin C."/>
            <person name="Jauniaux N."/>
            <person name="Joyet P."/>
            <person name="Kachouri R."/>
            <person name="Kerrest A."/>
            <person name="Koszul R."/>
            <person name="Lemaire M."/>
            <person name="Lesur I."/>
            <person name="Ma L."/>
            <person name="Muller H."/>
            <person name="Nicaud J.M."/>
            <person name="Nikolski M."/>
            <person name="Oztas S."/>
            <person name="Ozier-Kalogeropoulos O."/>
            <person name="Pellenz S."/>
            <person name="Potier S."/>
            <person name="Richard G.F."/>
            <person name="Straub M.L."/>
            <person name="Suleau A."/>
            <person name="Swennene D."/>
            <person name="Tekaia F."/>
            <person name="Wesolowski-Louvel M."/>
            <person name="Westhof E."/>
            <person name="Wirth B."/>
            <person name="Zeniou-Meyer M."/>
            <person name="Zivanovic I."/>
            <person name="Bolotin-Fukuhara M."/>
            <person name="Thierry A."/>
            <person name="Bouchier C."/>
            <person name="Caudron B."/>
            <person name="Scarpelli C."/>
            <person name="Gaillardin C."/>
            <person name="Weissenbach J."/>
            <person name="Wincker P."/>
            <person name="Souciet J.L."/>
        </authorList>
    </citation>
    <scope>NUCLEOTIDE SEQUENCE [LARGE SCALE GENOMIC DNA]</scope>
    <source>
        <strain evidence="4">ATCC 8585 / CBS 2359 / DSM 70799 / NBRC 1267 / NRRL Y-1140 / WM37</strain>
    </source>
</reference>
<dbReference type="InterPro" id="IPR028095">
    <property type="entry name" value="Mso1_N_dom"/>
</dbReference>
<feature type="compositionally biased region" description="Low complexity" evidence="1">
    <location>
        <begin position="131"/>
        <end position="145"/>
    </location>
</feature>
<evidence type="ECO:0000313" key="3">
    <source>
        <dbReference type="EMBL" id="CAH01885.1"/>
    </source>
</evidence>
<feature type="domain" description="Mso1 N-terminal" evidence="2">
    <location>
        <begin position="24"/>
        <end position="65"/>
    </location>
</feature>
<sequence>MSNSNGSGNLWSKVKSGTKSLSSSIQHLAVKTEHDGDTPNSTLVHKALVKYYSSQEPFQGFPAWLGHTGDRPEEKLSGSVKQKITGPFSSSNRHSSGAEKVSQSEIPVSIEESRSVPQRRTPGSSAFRGLVSSSNSNVTSQASSTLSNTSHNFMSEPSSGTAPRPTVSTQSSKYDSVSSRLMQSRLRMNRINSSSNLDA</sequence>
<feature type="region of interest" description="Disordered" evidence="1">
    <location>
        <begin position="61"/>
        <end position="199"/>
    </location>
</feature>
<dbReference type="HOGENOM" id="CLU_082503_0_0_1"/>
<dbReference type="AlphaFoldDB" id="Q6CSQ5"/>
<feature type="compositionally biased region" description="Polar residues" evidence="1">
    <location>
        <begin position="79"/>
        <end position="106"/>
    </location>
</feature>
<dbReference type="STRING" id="284590.Q6CSQ5"/>
<dbReference type="Pfam" id="PF14475">
    <property type="entry name" value="Mso1_Sec1_bdg"/>
    <property type="match status" value="1"/>
</dbReference>
<organism evidence="3 4">
    <name type="scientific">Kluyveromyces lactis (strain ATCC 8585 / CBS 2359 / DSM 70799 / NBRC 1267 / NRRL Y-1140 / WM37)</name>
    <name type="common">Yeast</name>
    <name type="synonym">Candida sphaerica</name>
    <dbReference type="NCBI Taxonomy" id="284590"/>
    <lineage>
        <taxon>Eukaryota</taxon>
        <taxon>Fungi</taxon>
        <taxon>Dikarya</taxon>
        <taxon>Ascomycota</taxon>
        <taxon>Saccharomycotina</taxon>
        <taxon>Saccharomycetes</taxon>
        <taxon>Saccharomycetales</taxon>
        <taxon>Saccharomycetaceae</taxon>
        <taxon>Kluyveromyces</taxon>
    </lineage>
</organism>
<dbReference type="InParanoid" id="Q6CSQ5"/>
<dbReference type="PaxDb" id="284590-Q6CSQ5"/>
<dbReference type="KEGG" id="kla:KLLA0_C18722g"/>
<feature type="compositionally biased region" description="Polar residues" evidence="1">
    <location>
        <begin position="146"/>
        <end position="182"/>
    </location>
</feature>
<evidence type="ECO:0000256" key="1">
    <source>
        <dbReference type="SAM" id="MobiDB-lite"/>
    </source>
</evidence>
<name>Q6CSQ5_KLULA</name>
<dbReference type="eggNOG" id="ENOG502S4R3">
    <property type="taxonomic scope" value="Eukaryota"/>
</dbReference>
<protein>
    <submittedName>
        <fullName evidence="3">KLLA0C18722p</fullName>
    </submittedName>
</protein>
<proteinExistence type="predicted"/>
<dbReference type="EMBL" id="CR382123">
    <property type="protein sequence ID" value="CAH01885.1"/>
    <property type="molecule type" value="Genomic_DNA"/>
</dbReference>
<feature type="compositionally biased region" description="Polar residues" evidence="1">
    <location>
        <begin position="190"/>
        <end position="199"/>
    </location>
</feature>
<accession>Q6CSQ5</accession>
<feature type="compositionally biased region" description="Polar residues" evidence="1">
    <location>
        <begin position="115"/>
        <end position="124"/>
    </location>
</feature>
<keyword evidence="4" id="KW-1185">Reference proteome</keyword>
<dbReference type="FunCoup" id="Q6CSQ5">
    <property type="interactions" value="28"/>
</dbReference>
<gene>
    <name evidence="3" type="ORF">KLLA0_C18722g</name>
</gene>
<dbReference type="Proteomes" id="UP000000598">
    <property type="component" value="Chromosome C"/>
</dbReference>
<evidence type="ECO:0000313" key="4">
    <source>
        <dbReference type="Proteomes" id="UP000000598"/>
    </source>
</evidence>